<evidence type="ECO:0000313" key="2">
    <source>
        <dbReference type="EMBL" id="GFQ97724.1"/>
    </source>
</evidence>
<gene>
    <name evidence="2" type="primary">AVEN_264248_1</name>
    <name evidence="2" type="ORF">TNCT_154141</name>
</gene>
<comment type="caution">
    <text evidence="2">The sequence shown here is derived from an EMBL/GenBank/DDBJ whole genome shotgun (WGS) entry which is preliminary data.</text>
</comment>
<dbReference type="OrthoDB" id="6416217at2759"/>
<organism evidence="2 3">
    <name type="scientific">Trichonephila clavata</name>
    <name type="common">Joro spider</name>
    <name type="synonym">Nephila clavata</name>
    <dbReference type="NCBI Taxonomy" id="2740835"/>
    <lineage>
        <taxon>Eukaryota</taxon>
        <taxon>Metazoa</taxon>
        <taxon>Ecdysozoa</taxon>
        <taxon>Arthropoda</taxon>
        <taxon>Chelicerata</taxon>
        <taxon>Arachnida</taxon>
        <taxon>Araneae</taxon>
        <taxon>Araneomorphae</taxon>
        <taxon>Entelegynae</taxon>
        <taxon>Araneoidea</taxon>
        <taxon>Nephilidae</taxon>
        <taxon>Trichonephila</taxon>
    </lineage>
</organism>
<dbReference type="AlphaFoldDB" id="A0A8X6GA52"/>
<proteinExistence type="predicted"/>
<accession>A0A8X6GA52</accession>
<evidence type="ECO:0000256" key="1">
    <source>
        <dbReference type="SAM" id="SignalP"/>
    </source>
</evidence>
<keyword evidence="1" id="KW-0732">Signal</keyword>
<keyword evidence="3" id="KW-1185">Reference proteome</keyword>
<sequence>MWIVFFIVVGVVCVKGDEVAAEKGCDDSRVMECSSFYPDENIEKAGMVPSEEDLNKYCPDLLKMTNCIDKFEEDCGQPKEDVFPYFVYEKAVYKEMCNKDSKLRSLYLQTLDCFKQVEHLMEPCHNKAVDAYKVYNESINRNEVEVQENYEPCLEMSYTLGCLGVEIRTTCDEEAYRRFLEIENVKESSWLKSYCKEVDYEKEIQTGFLSSTNVEEDQKRIYNEVFDLLRKRVERP</sequence>
<dbReference type="Proteomes" id="UP000887116">
    <property type="component" value="Unassembled WGS sequence"/>
</dbReference>
<feature type="signal peptide" evidence="1">
    <location>
        <begin position="1"/>
        <end position="16"/>
    </location>
</feature>
<evidence type="ECO:0000313" key="3">
    <source>
        <dbReference type="Proteomes" id="UP000887116"/>
    </source>
</evidence>
<feature type="chain" id="PRO_5036475248" description="DUF19 domain-containing protein" evidence="1">
    <location>
        <begin position="17"/>
        <end position="236"/>
    </location>
</feature>
<name>A0A8X6GA52_TRICU</name>
<reference evidence="2" key="1">
    <citation type="submission" date="2020-07" db="EMBL/GenBank/DDBJ databases">
        <title>Multicomponent nature underlies the extraordinary mechanical properties of spider dragline silk.</title>
        <authorList>
            <person name="Kono N."/>
            <person name="Nakamura H."/>
            <person name="Mori M."/>
            <person name="Yoshida Y."/>
            <person name="Ohtoshi R."/>
            <person name="Malay A.D."/>
            <person name="Moran D.A.P."/>
            <person name="Tomita M."/>
            <person name="Numata K."/>
            <person name="Arakawa K."/>
        </authorList>
    </citation>
    <scope>NUCLEOTIDE SEQUENCE</scope>
</reference>
<dbReference type="PANTHER" id="PTHR33964">
    <property type="entry name" value="RE45066P-RELATED"/>
    <property type="match status" value="1"/>
</dbReference>
<evidence type="ECO:0008006" key="4">
    <source>
        <dbReference type="Google" id="ProtNLM"/>
    </source>
</evidence>
<dbReference type="PANTHER" id="PTHR33964:SF1">
    <property type="entry name" value="RE45066P"/>
    <property type="match status" value="1"/>
</dbReference>
<dbReference type="EMBL" id="BMAO01024788">
    <property type="protein sequence ID" value="GFQ97724.1"/>
    <property type="molecule type" value="Genomic_DNA"/>
</dbReference>
<protein>
    <recommendedName>
        <fullName evidence="4">DUF19 domain-containing protein</fullName>
    </recommendedName>
</protein>